<evidence type="ECO:0000256" key="1">
    <source>
        <dbReference type="SAM" id="MobiDB-lite"/>
    </source>
</evidence>
<protein>
    <recommendedName>
        <fullName evidence="4">DUF4192 domain-containing protein</fullName>
    </recommendedName>
</protein>
<proteinExistence type="predicted"/>
<comment type="caution">
    <text evidence="2">The sequence shown here is derived from an EMBL/GenBank/DDBJ whole genome shotgun (WGS) entry which is preliminary data.</text>
</comment>
<gene>
    <name evidence="2" type="ORF">Pa4123_04510</name>
</gene>
<keyword evidence="3" id="KW-1185">Reference proteome</keyword>
<evidence type="ECO:0000313" key="3">
    <source>
        <dbReference type="Proteomes" id="UP001144280"/>
    </source>
</evidence>
<evidence type="ECO:0000313" key="2">
    <source>
        <dbReference type="EMBL" id="GLH95179.1"/>
    </source>
</evidence>
<dbReference type="Proteomes" id="UP001144280">
    <property type="component" value="Unassembled WGS sequence"/>
</dbReference>
<name>A0ABQ5QLT2_9ACTN</name>
<feature type="region of interest" description="Disordered" evidence="1">
    <location>
        <begin position="318"/>
        <end position="341"/>
    </location>
</feature>
<dbReference type="RefSeq" id="WP_281892049.1">
    <property type="nucleotide sequence ID" value="NZ_BSDI01000001.1"/>
</dbReference>
<dbReference type="InterPro" id="IPR025447">
    <property type="entry name" value="DUF4192"/>
</dbReference>
<dbReference type="EMBL" id="BSDI01000001">
    <property type="protein sequence ID" value="GLH95179.1"/>
    <property type="molecule type" value="Genomic_DNA"/>
</dbReference>
<evidence type="ECO:0008006" key="4">
    <source>
        <dbReference type="Google" id="ProtNLM"/>
    </source>
</evidence>
<accession>A0ABQ5QLT2</accession>
<sequence length="341" mass="36838">MTPTMSLRSPADMIAAIPYLLGFHPTESMVVVGMRDQRIEFAARGDLDAPPGSVDYYTAVVLRQDVEAVAVLGYGPADLVDGPVKETSAALEEHGLTLIEALRVSDDRYWSYLCANPECCPPDGVPYDVASSDIAVAATLSGQVALPDRQALVRRIEPVSHLARESMRQATERADARLAEMLGAVAPGDVLGGRAVRDAGAAAVRAAVARHREGGQLTDDEVAWLTVLLVHLPVRDYAWEHTGHEDWFVDLWADVVRRAEEELVAGPASLLAYAAWRSGQGALAHAGIDRALAADPAYAMALLMRDVLQRAIPPSTLDQYPVPEQTRAGAWRPRAPRRARA</sequence>
<dbReference type="Pfam" id="PF13830">
    <property type="entry name" value="DUF4192"/>
    <property type="match status" value="1"/>
</dbReference>
<organism evidence="2 3">
    <name type="scientific">Phytohabitans aurantiacus</name>
    <dbReference type="NCBI Taxonomy" id="3016789"/>
    <lineage>
        <taxon>Bacteria</taxon>
        <taxon>Bacillati</taxon>
        <taxon>Actinomycetota</taxon>
        <taxon>Actinomycetes</taxon>
        <taxon>Micromonosporales</taxon>
        <taxon>Micromonosporaceae</taxon>
    </lineage>
</organism>
<reference evidence="2" key="1">
    <citation type="submission" date="2022-12" db="EMBL/GenBank/DDBJ databases">
        <title>New Phytohabitans aurantiacus sp. RD004123 nov., an actinomycete isolated from soil.</title>
        <authorList>
            <person name="Triningsih D.W."/>
            <person name="Harunari E."/>
            <person name="Igarashi Y."/>
        </authorList>
    </citation>
    <scope>NUCLEOTIDE SEQUENCE</scope>
    <source>
        <strain evidence="2">RD004123</strain>
    </source>
</reference>